<feature type="transmembrane region" description="Helical" evidence="1">
    <location>
        <begin position="12"/>
        <end position="30"/>
    </location>
</feature>
<keyword evidence="2" id="KW-1185">Reference proteome</keyword>
<keyword evidence="1" id="KW-0472">Membrane</keyword>
<dbReference type="RefSeq" id="XP_033157619.1">
    <property type="nucleotide sequence ID" value="XM_033301728.1"/>
</dbReference>
<feature type="transmembrane region" description="Helical" evidence="1">
    <location>
        <begin position="64"/>
        <end position="88"/>
    </location>
</feature>
<dbReference type="AlphaFoldDB" id="A0A6P8JZ35"/>
<reference evidence="3" key="1">
    <citation type="submission" date="2025-08" db="UniProtKB">
        <authorList>
            <consortium name="RefSeq"/>
        </authorList>
    </citation>
    <scope>IDENTIFICATION</scope>
    <source>
        <strain evidence="3">Mau12</strain>
        <tissue evidence="3">Whole Body</tissue>
    </source>
</reference>
<keyword evidence="1" id="KW-0812">Transmembrane</keyword>
<evidence type="ECO:0000313" key="3">
    <source>
        <dbReference type="RefSeq" id="XP_033157619.1"/>
    </source>
</evidence>
<accession>A0A6P8JZ35</accession>
<evidence type="ECO:0000313" key="2">
    <source>
        <dbReference type="Proteomes" id="UP000515162"/>
    </source>
</evidence>
<organism evidence="2 3">
    <name type="scientific">Drosophila mauritiana</name>
    <name type="common">Fruit fly</name>
    <dbReference type="NCBI Taxonomy" id="7226"/>
    <lineage>
        <taxon>Eukaryota</taxon>
        <taxon>Metazoa</taxon>
        <taxon>Ecdysozoa</taxon>
        <taxon>Arthropoda</taxon>
        <taxon>Hexapoda</taxon>
        <taxon>Insecta</taxon>
        <taxon>Pterygota</taxon>
        <taxon>Neoptera</taxon>
        <taxon>Endopterygota</taxon>
        <taxon>Diptera</taxon>
        <taxon>Brachycera</taxon>
        <taxon>Muscomorpha</taxon>
        <taxon>Ephydroidea</taxon>
        <taxon>Drosophilidae</taxon>
        <taxon>Drosophila</taxon>
        <taxon>Sophophora</taxon>
    </lineage>
</organism>
<sequence length="135" mass="15365">MCKSCEEQPVRCCSIFYATFCISCGLFMLIFSVHNVILLKSSITILDFYLHMHGAEMSPSTFRILYSLDLVFALTYVIAGTLLAVGIHQNVKGVFFAGKIISYFFPIYNVLYVFPLIVHIAATVKLCRYHKENFN</sequence>
<feature type="transmembrane region" description="Helical" evidence="1">
    <location>
        <begin position="100"/>
        <end position="122"/>
    </location>
</feature>
<name>A0A6P8JZ35_DROMA</name>
<proteinExistence type="predicted"/>
<protein>
    <submittedName>
        <fullName evidence="3">Uncharacterized protein LOC117139431</fullName>
    </submittedName>
</protein>
<dbReference type="Proteomes" id="UP000515162">
    <property type="component" value="Chromosome 3L"/>
</dbReference>
<keyword evidence="1" id="KW-1133">Transmembrane helix</keyword>
<dbReference type="GeneID" id="117139431"/>
<gene>
    <name evidence="3" type="primary">LOC117139431</name>
</gene>
<evidence type="ECO:0000256" key="1">
    <source>
        <dbReference type="SAM" id="Phobius"/>
    </source>
</evidence>